<dbReference type="GO" id="GO:0006313">
    <property type="term" value="P:DNA transposition"/>
    <property type="evidence" value="ECO:0007669"/>
    <property type="project" value="InterPro"/>
</dbReference>
<dbReference type="OrthoDB" id="3542657at2"/>
<dbReference type="GO" id="GO:0004803">
    <property type="term" value="F:transposase activity"/>
    <property type="evidence" value="ECO:0007669"/>
    <property type="project" value="InterPro"/>
</dbReference>
<dbReference type="Pfam" id="PF01609">
    <property type="entry name" value="DDE_Tnp_1"/>
    <property type="match status" value="1"/>
</dbReference>
<dbReference type="AlphaFoldDB" id="A0A5R9ECI8"/>
<reference evidence="3 5" key="1">
    <citation type="submission" date="2019-05" db="EMBL/GenBank/DDBJ databases">
        <title>Streptomyces marianii sp. nov., a novel marine actinomycete from southern coast of India.</title>
        <authorList>
            <person name="Iniyan A.M."/>
            <person name="Wink J."/>
            <person name="Ramprasad E."/>
            <person name="Ramana C.V."/>
            <person name="Bunk B."/>
            <person name="Sproer C."/>
            <person name="Joseph F.-J.R.S."/>
            <person name="Vincent S.G.P."/>
        </authorList>
    </citation>
    <scope>NUCLEOTIDE SEQUENCE [LARGE SCALE GENOMIC DNA]</scope>
    <source>
        <strain evidence="3 5">ICN19</strain>
    </source>
</reference>
<dbReference type="GO" id="GO:0003677">
    <property type="term" value="F:DNA binding"/>
    <property type="evidence" value="ECO:0007669"/>
    <property type="project" value="InterPro"/>
</dbReference>
<sequence length="271" mass="30777">MTEAEWQVIRPLLPVPAWLQGRGGRPEGYCHRVMLDAVRYVVDNGVKWVNLPCDFPPYRRVHAFARRWQVTGLLTELHDRLRDKVRQKEGRSSDPTAAIVDSQSLRAATNIPRSTSGWDGGKKVGGRKRHLVVDCLGLVLAVAVTAASVQDRDAAVPLLERLRTMYFSIRLVWADGGYAGRLVGWEAEKLQLTLEIVKRTDDTSGFVVLPRRWVVERTLSWLMRSRRLVRDYETLPAMHEAIVLWSMTMLMGSRLAGRRPGAFSRPTPRAR</sequence>
<evidence type="ECO:0000313" key="3">
    <source>
        <dbReference type="EMBL" id="TLQ47910.1"/>
    </source>
</evidence>
<dbReference type="PANTHER" id="PTHR30007:SF0">
    <property type="entry name" value="TRANSPOSASE"/>
    <property type="match status" value="1"/>
</dbReference>
<feature type="domain" description="Insertion element IS402-like" evidence="2">
    <location>
        <begin position="1"/>
        <end position="78"/>
    </location>
</feature>
<evidence type="ECO:0000313" key="4">
    <source>
        <dbReference type="EMBL" id="TLQ48514.1"/>
    </source>
</evidence>
<evidence type="ECO:0000259" key="1">
    <source>
        <dbReference type="Pfam" id="PF01609"/>
    </source>
</evidence>
<evidence type="ECO:0000313" key="5">
    <source>
        <dbReference type="Proteomes" id="UP000305921"/>
    </source>
</evidence>
<evidence type="ECO:0000259" key="2">
    <source>
        <dbReference type="Pfam" id="PF13340"/>
    </source>
</evidence>
<comment type="caution">
    <text evidence="3">The sequence shown here is derived from an EMBL/GenBank/DDBJ whole genome shotgun (WGS) entry which is preliminary data.</text>
</comment>
<accession>A0A5R9ECI8</accession>
<dbReference type="InterPro" id="IPR002559">
    <property type="entry name" value="Transposase_11"/>
</dbReference>
<keyword evidence="5" id="KW-1185">Reference proteome</keyword>
<dbReference type="PANTHER" id="PTHR30007">
    <property type="entry name" value="PHP DOMAIN PROTEIN"/>
    <property type="match status" value="1"/>
</dbReference>
<gene>
    <name evidence="3" type="ORF">FEF34_00240</name>
    <name evidence="4" type="ORF">FEF34_28295</name>
</gene>
<dbReference type="NCBIfam" id="NF033580">
    <property type="entry name" value="transpos_IS5_3"/>
    <property type="match status" value="1"/>
</dbReference>
<feature type="domain" description="Transposase IS4-like" evidence="1">
    <location>
        <begin position="94"/>
        <end position="249"/>
    </location>
</feature>
<proteinExistence type="predicted"/>
<protein>
    <submittedName>
        <fullName evidence="3">IS5 family transposase</fullName>
    </submittedName>
</protein>
<name>A0A5R9ECI8_9ACTN</name>
<dbReference type="Pfam" id="PF13340">
    <property type="entry name" value="DUF4096"/>
    <property type="match status" value="1"/>
</dbReference>
<dbReference type="Proteomes" id="UP000305921">
    <property type="component" value="Unassembled WGS sequence"/>
</dbReference>
<dbReference type="EMBL" id="VAWE01000001">
    <property type="protein sequence ID" value="TLQ48514.1"/>
    <property type="molecule type" value="Genomic_DNA"/>
</dbReference>
<dbReference type="EMBL" id="VAWE01000001">
    <property type="protein sequence ID" value="TLQ47910.1"/>
    <property type="molecule type" value="Genomic_DNA"/>
</dbReference>
<dbReference type="InterPro" id="IPR025161">
    <property type="entry name" value="IS402-like_dom"/>
</dbReference>
<organism evidence="3 5">
    <name type="scientific">Streptomyces marianii</name>
    <dbReference type="NCBI Taxonomy" id="1817406"/>
    <lineage>
        <taxon>Bacteria</taxon>
        <taxon>Bacillati</taxon>
        <taxon>Actinomycetota</taxon>
        <taxon>Actinomycetes</taxon>
        <taxon>Kitasatosporales</taxon>
        <taxon>Streptomycetaceae</taxon>
        <taxon>Streptomyces</taxon>
    </lineage>
</organism>